<dbReference type="InterPro" id="IPR041426">
    <property type="entry name" value="Mos1_HTH"/>
</dbReference>
<dbReference type="HOGENOM" id="CLU_030831_3_2_1"/>
<dbReference type="WormBase" id="C36C9.3">
    <property type="protein sequence ID" value="CE19722"/>
    <property type="gene ID" value="WBGene00016486"/>
    <property type="gene designation" value="fbxa-170"/>
</dbReference>
<dbReference type="Pfam" id="PF00646">
    <property type="entry name" value="F-box"/>
    <property type="match status" value="1"/>
</dbReference>
<evidence type="ECO:0000259" key="2">
    <source>
        <dbReference type="SMART" id="SM00256"/>
    </source>
</evidence>
<dbReference type="PANTHER" id="PTHR23014:SF1">
    <property type="entry name" value="DUF38 DOMAIN-CONTAINING PROTEIN-RELATED"/>
    <property type="match status" value="1"/>
</dbReference>
<dbReference type="PhylomeDB" id="Q9TZK9"/>
<dbReference type="Pfam" id="PF17906">
    <property type="entry name" value="HTH_48"/>
    <property type="match status" value="1"/>
</dbReference>
<reference evidence="3 4" key="1">
    <citation type="journal article" date="1998" name="Science">
        <title>Genome sequence of the nematode C. elegans: a platform for investigating biology.</title>
        <authorList>
            <consortium name="The C. elegans sequencing consortium"/>
            <person name="Sulson J.E."/>
            <person name="Waterston R."/>
        </authorList>
    </citation>
    <scope>NUCLEOTIDE SEQUENCE [LARGE SCALE GENOMIC DNA]</scope>
    <source>
        <strain evidence="3 4">Bristol N2</strain>
    </source>
</reference>
<dbReference type="FunCoup" id="Q9TZK9">
    <property type="interactions" value="4"/>
</dbReference>
<dbReference type="OMA" id="EIRIECN"/>
<dbReference type="Proteomes" id="UP000001940">
    <property type="component" value="Chromosome X"/>
</dbReference>
<accession>Q9TZK9</accession>
<dbReference type="AlphaFoldDB" id="Q9TZK9"/>
<organism evidence="3 4">
    <name type="scientific">Caenorhabditis elegans</name>
    <dbReference type="NCBI Taxonomy" id="6239"/>
    <lineage>
        <taxon>Eukaryota</taxon>
        <taxon>Metazoa</taxon>
        <taxon>Ecdysozoa</taxon>
        <taxon>Nematoda</taxon>
        <taxon>Chromadorea</taxon>
        <taxon>Rhabditida</taxon>
        <taxon>Rhabditina</taxon>
        <taxon>Rhabditomorpha</taxon>
        <taxon>Rhabditoidea</taxon>
        <taxon>Rhabditidae</taxon>
        <taxon>Peloderinae</taxon>
        <taxon>Caenorhabditis</taxon>
    </lineage>
</organism>
<dbReference type="InParanoid" id="Q9TZK9"/>
<gene>
    <name evidence="3 5" type="primary">fbxa-170</name>
    <name evidence="5" type="ORF">C36C9.3</name>
    <name evidence="3" type="ORF">CELE_C36C9.3</name>
</gene>
<feature type="compositionally biased region" description="Basic and acidic residues" evidence="1">
    <location>
        <begin position="398"/>
        <end position="410"/>
    </location>
</feature>
<evidence type="ECO:0000313" key="5">
    <source>
        <dbReference type="WormBase" id="C36C9.3"/>
    </source>
</evidence>
<dbReference type="PaxDb" id="6239-C36C9.3"/>
<sequence length="410" mass="47224">MSASLRKNDQIIRACILYEALDKTRLSKAYENFCRKVGKDAIPQEEFDYWYYHFSNVNDNLDHDKSLDSKSTMYALPLNMIHFIVDRVDFIDTLALAKVCTGFRDVVRIPEVDLEDFNIIHNYSVNGSDENNFSRIEYDGYKITYQPVNGGCKVSCVDQYDDTEPKLEPSNKFIQGGDAVQLCHNDLKLVLENRRVILQSLIIDFSIEEKDLYTKCFTDITKMLKSTRSIEVEDFDALQVSISDYASLLEIFPAGKLESLNIDPYTFDRAELETLEHCEHLSSMDQWKMAERFFGRGFSLDVPIGSFFHFKLFDVVLREFTEEDAVKLRDMIDESSDFISADITSRVMDLPSVANVFGLIFVANEEEDEQAFDYFTPANAKFTVTFGKNDEPDEDDPVDKFSIKKRSNSD</sequence>
<dbReference type="GeneID" id="183273"/>
<protein>
    <submittedName>
        <fullName evidence="3">F-box domain-containing protein</fullName>
    </submittedName>
</protein>
<dbReference type="AGR" id="WB:WBGene00016486"/>
<dbReference type="Bgee" id="WBGene00016486">
    <property type="expression patterns" value="Expressed in germ line (C elegans) and 3 other cell types or tissues"/>
</dbReference>
<evidence type="ECO:0000313" key="4">
    <source>
        <dbReference type="Proteomes" id="UP000001940"/>
    </source>
</evidence>
<dbReference type="RefSeq" id="NP_508309.1">
    <property type="nucleotide sequence ID" value="NM_075908.4"/>
</dbReference>
<dbReference type="InterPro" id="IPR002900">
    <property type="entry name" value="DUF38/FTH_CAE_spp"/>
</dbReference>
<dbReference type="KEGG" id="cel:CELE_C36C9.3"/>
<proteinExistence type="predicted"/>
<dbReference type="InterPro" id="IPR001810">
    <property type="entry name" value="F-box_dom"/>
</dbReference>
<name>Q9TZK9_CAEEL</name>
<dbReference type="PIR" id="T33489">
    <property type="entry name" value="T33489"/>
</dbReference>
<dbReference type="STRING" id="6239.C36C9.3.1"/>
<dbReference type="UCSC" id="C36C9.3">
    <property type="organism name" value="c. elegans"/>
</dbReference>
<evidence type="ECO:0000256" key="1">
    <source>
        <dbReference type="SAM" id="MobiDB-lite"/>
    </source>
</evidence>
<dbReference type="Pfam" id="PF01827">
    <property type="entry name" value="FTH"/>
    <property type="match status" value="1"/>
</dbReference>
<dbReference type="CTD" id="183273"/>
<dbReference type="EMBL" id="BX284606">
    <property type="protein sequence ID" value="CCD66882.1"/>
    <property type="molecule type" value="Genomic_DNA"/>
</dbReference>
<keyword evidence="4" id="KW-1185">Reference proteome</keyword>
<evidence type="ECO:0000313" key="3">
    <source>
        <dbReference type="EMBL" id="CCD66882.1"/>
    </source>
</evidence>
<dbReference type="SMART" id="SM00256">
    <property type="entry name" value="FBOX"/>
    <property type="match status" value="1"/>
</dbReference>
<feature type="region of interest" description="Disordered" evidence="1">
    <location>
        <begin position="386"/>
        <end position="410"/>
    </location>
</feature>
<feature type="domain" description="F-box" evidence="2">
    <location>
        <begin position="76"/>
        <end position="116"/>
    </location>
</feature>
<dbReference type="PANTHER" id="PTHR23014">
    <property type="entry name" value="F-BOX A PROTEIN"/>
    <property type="match status" value="1"/>
</dbReference>